<keyword evidence="2" id="KW-0378">Hydrolase</keyword>
<feature type="region of interest" description="Disordered" evidence="5">
    <location>
        <begin position="261"/>
        <end position="303"/>
    </location>
</feature>
<organism evidence="7 8">
    <name type="scientific">Chrysochromulina tobinii</name>
    <dbReference type="NCBI Taxonomy" id="1460289"/>
    <lineage>
        <taxon>Eukaryota</taxon>
        <taxon>Haptista</taxon>
        <taxon>Haptophyta</taxon>
        <taxon>Prymnesiophyceae</taxon>
        <taxon>Prymnesiales</taxon>
        <taxon>Chrysochromulinaceae</taxon>
        <taxon>Chrysochromulina</taxon>
    </lineage>
</organism>
<dbReference type="GO" id="GO:0003678">
    <property type="term" value="F:DNA helicase activity"/>
    <property type="evidence" value="ECO:0007669"/>
    <property type="project" value="InterPro"/>
</dbReference>
<proteinExistence type="predicted"/>
<dbReference type="GO" id="GO:0005524">
    <property type="term" value="F:ATP binding"/>
    <property type="evidence" value="ECO:0007669"/>
    <property type="project" value="UniProtKB-KW"/>
</dbReference>
<dbReference type="PANTHER" id="PTHR11070">
    <property type="entry name" value="UVRD / RECB / PCRA DNA HELICASE FAMILY MEMBER"/>
    <property type="match status" value="1"/>
</dbReference>
<accession>A0A0M0LPS7</accession>
<gene>
    <name evidence="7" type="ORF">Ctob_014875</name>
</gene>
<evidence type="ECO:0000256" key="2">
    <source>
        <dbReference type="ARBA" id="ARBA00022801"/>
    </source>
</evidence>
<name>A0A0M0LPS7_9EUKA</name>
<keyword evidence="1" id="KW-0547">Nucleotide-binding</keyword>
<evidence type="ECO:0000256" key="4">
    <source>
        <dbReference type="ARBA" id="ARBA00022840"/>
    </source>
</evidence>
<keyword evidence="4" id="KW-0067">ATP-binding</keyword>
<evidence type="ECO:0000256" key="5">
    <source>
        <dbReference type="SAM" id="MobiDB-lite"/>
    </source>
</evidence>
<evidence type="ECO:0000256" key="1">
    <source>
        <dbReference type="ARBA" id="ARBA00022741"/>
    </source>
</evidence>
<dbReference type="Gene3D" id="3.40.50.300">
    <property type="entry name" value="P-loop containing nucleotide triphosphate hydrolases"/>
    <property type="match status" value="2"/>
</dbReference>
<dbReference type="GO" id="GO:0003677">
    <property type="term" value="F:DNA binding"/>
    <property type="evidence" value="ECO:0007669"/>
    <property type="project" value="InterPro"/>
</dbReference>
<feature type="domain" description="UvrD-like helicase C-terminal" evidence="6">
    <location>
        <begin position="78"/>
        <end position="382"/>
    </location>
</feature>
<dbReference type="PROSITE" id="PS51217">
    <property type="entry name" value="UVRD_HELICASE_CTER"/>
    <property type="match status" value="1"/>
</dbReference>
<protein>
    <submittedName>
        <fullName evidence="7">ATP-dependent DNA helicase</fullName>
    </submittedName>
</protein>
<sequence length="427" mass="44961">MAAQAPAPVAPDDEAAAGVTTAAAAAKSSADPSRLLTSIMHAKARGQAVADGQLRTVYRQAFPSTRRVILAQNYRSTSTLVFASAALVGHNLGRTPKNAWTHQPAGEPIVIAECRTVANECRYVCEGIRQMLRSGRQPRDIAILFRTARVGMVMQQALCTAALPFNSHAANLWESRAVRELRALLEVLVAPADDDAFESAVVALLRALLNRCVEALPSKGALNSAPRSRVGSSLLNERAETRTTLAIVQEAVQTFERCFEPSQRLSQPLEPQPAAYTGTAPTGTTAAGETAARGAATLPPKPTAFAPPAAGAVAAGAAAASLPDEPSASALPDAAGARAERCRERLRGLLDHFELLSSEQEGRISKDNADAITLCSIHGAKGLEWPIVFGVRFNEGECPLTDASTVSRVLLALCSVAPRDLRLTPGV</sequence>
<evidence type="ECO:0000313" key="7">
    <source>
        <dbReference type="EMBL" id="KOO52991.1"/>
    </source>
</evidence>
<keyword evidence="8" id="KW-1185">Reference proteome</keyword>
<dbReference type="OrthoDB" id="417752at2759"/>
<evidence type="ECO:0000259" key="6">
    <source>
        <dbReference type="PROSITE" id="PS51217"/>
    </source>
</evidence>
<dbReference type="Pfam" id="PF13361">
    <property type="entry name" value="UvrD_C"/>
    <property type="match status" value="2"/>
</dbReference>
<evidence type="ECO:0000256" key="3">
    <source>
        <dbReference type="ARBA" id="ARBA00022806"/>
    </source>
</evidence>
<reference evidence="8" key="1">
    <citation type="journal article" date="2015" name="PLoS Genet.">
        <title>Genome Sequence and Transcriptome Analyses of Chrysochromulina tobin: Metabolic Tools for Enhanced Algal Fitness in the Prominent Order Prymnesiales (Haptophyceae).</title>
        <authorList>
            <person name="Hovde B.T."/>
            <person name="Deodato C.R."/>
            <person name="Hunsperger H.M."/>
            <person name="Ryken S.A."/>
            <person name="Yost W."/>
            <person name="Jha R.K."/>
            <person name="Patterson J."/>
            <person name="Monnat R.J. Jr."/>
            <person name="Barlow S.B."/>
            <person name="Starkenburg S.R."/>
            <person name="Cattolico R.A."/>
        </authorList>
    </citation>
    <scope>NUCLEOTIDE SEQUENCE</scope>
    <source>
        <strain evidence="8">CCMP291</strain>
    </source>
</reference>
<dbReference type="AlphaFoldDB" id="A0A0M0LPS7"/>
<dbReference type="InterPro" id="IPR000212">
    <property type="entry name" value="DNA_helicase_UvrD/REP"/>
</dbReference>
<keyword evidence="3 7" id="KW-0347">Helicase</keyword>
<comment type="caution">
    <text evidence="7">The sequence shown here is derived from an EMBL/GenBank/DDBJ whole genome shotgun (WGS) entry which is preliminary data.</text>
</comment>
<evidence type="ECO:0000313" key="8">
    <source>
        <dbReference type="Proteomes" id="UP000037460"/>
    </source>
</evidence>
<feature type="compositionally biased region" description="Low complexity" evidence="5">
    <location>
        <begin position="274"/>
        <end position="303"/>
    </location>
</feature>
<dbReference type="GO" id="GO:0016787">
    <property type="term" value="F:hydrolase activity"/>
    <property type="evidence" value="ECO:0007669"/>
    <property type="project" value="UniProtKB-KW"/>
</dbReference>
<dbReference type="Proteomes" id="UP000037460">
    <property type="component" value="Unassembled WGS sequence"/>
</dbReference>
<dbReference type="InterPro" id="IPR014017">
    <property type="entry name" value="DNA_helicase_UvrD-like_C"/>
</dbReference>
<dbReference type="SUPFAM" id="SSF52540">
    <property type="entry name" value="P-loop containing nucleoside triphosphate hydrolases"/>
    <property type="match status" value="1"/>
</dbReference>
<dbReference type="InterPro" id="IPR027417">
    <property type="entry name" value="P-loop_NTPase"/>
</dbReference>
<dbReference type="EMBL" id="JWZX01000429">
    <property type="protein sequence ID" value="KOO52991.1"/>
    <property type="molecule type" value="Genomic_DNA"/>
</dbReference>
<dbReference type="Gene3D" id="1.10.486.10">
    <property type="entry name" value="PCRA, domain 4"/>
    <property type="match status" value="2"/>
</dbReference>